<dbReference type="Proteomes" id="UP000186922">
    <property type="component" value="Unassembled WGS sequence"/>
</dbReference>
<name>A0A1D1USY8_RAMVA</name>
<dbReference type="SUPFAM" id="SSF101238">
    <property type="entry name" value="XPC-binding domain"/>
    <property type="match status" value="1"/>
</dbReference>
<dbReference type="InterPro" id="IPR009060">
    <property type="entry name" value="UBA-like_sf"/>
</dbReference>
<dbReference type="InterPro" id="IPR015360">
    <property type="entry name" value="XPC-bd"/>
</dbReference>
<dbReference type="SMART" id="SM00727">
    <property type="entry name" value="STI1"/>
    <property type="match status" value="1"/>
</dbReference>
<dbReference type="InterPro" id="IPR006636">
    <property type="entry name" value="STI1_HS-bd"/>
</dbReference>
<dbReference type="PANTHER" id="PTHR10621:SF0">
    <property type="entry name" value="UV EXCISION REPAIR PROTEIN RAD23"/>
    <property type="match status" value="1"/>
</dbReference>
<evidence type="ECO:0000259" key="8">
    <source>
        <dbReference type="PROSITE" id="PS50053"/>
    </source>
</evidence>
<dbReference type="Gene3D" id="1.10.8.10">
    <property type="entry name" value="DNA helicase RuvA subunit, C-terminal domain"/>
    <property type="match status" value="2"/>
</dbReference>
<keyword evidence="1" id="KW-0677">Repeat</keyword>
<comment type="similarity">
    <text evidence="5">Belongs to the RAD23 family.</text>
</comment>
<dbReference type="EMBL" id="BDGG01000001">
    <property type="protein sequence ID" value="GAU90347.1"/>
    <property type="molecule type" value="Genomic_DNA"/>
</dbReference>
<dbReference type="GO" id="GO:0005654">
    <property type="term" value="C:nucleoplasm"/>
    <property type="evidence" value="ECO:0007669"/>
    <property type="project" value="TreeGrafter"/>
</dbReference>
<dbReference type="GO" id="GO:0005829">
    <property type="term" value="C:cytosol"/>
    <property type="evidence" value="ECO:0007669"/>
    <property type="project" value="TreeGrafter"/>
</dbReference>
<dbReference type="PROSITE" id="PS50030">
    <property type="entry name" value="UBA"/>
    <property type="match status" value="2"/>
</dbReference>
<accession>A0A1D1USY8</accession>
<keyword evidence="5" id="KW-0963">Cytoplasm</keyword>
<keyword evidence="2 5" id="KW-0227">DNA damage</keyword>
<dbReference type="GO" id="GO:0070628">
    <property type="term" value="F:proteasome binding"/>
    <property type="evidence" value="ECO:0007669"/>
    <property type="project" value="TreeGrafter"/>
</dbReference>
<dbReference type="PRINTS" id="PR01839">
    <property type="entry name" value="RAD23PROTEIN"/>
</dbReference>
<protein>
    <recommendedName>
        <fullName evidence="5">UV excision repair protein RAD23</fullName>
    </recommendedName>
</protein>
<dbReference type="GO" id="GO:0043161">
    <property type="term" value="P:proteasome-mediated ubiquitin-dependent protein catabolic process"/>
    <property type="evidence" value="ECO:0007669"/>
    <property type="project" value="UniProtKB-UniRule"/>
</dbReference>
<dbReference type="SMART" id="SM00165">
    <property type="entry name" value="UBA"/>
    <property type="match status" value="2"/>
</dbReference>
<dbReference type="SUPFAM" id="SSF46934">
    <property type="entry name" value="UBA-like"/>
    <property type="match status" value="2"/>
</dbReference>
<evidence type="ECO:0000259" key="7">
    <source>
        <dbReference type="PROSITE" id="PS50030"/>
    </source>
</evidence>
<dbReference type="GO" id="GO:0031593">
    <property type="term" value="F:polyubiquitin modification-dependent protein binding"/>
    <property type="evidence" value="ECO:0007669"/>
    <property type="project" value="UniProtKB-UniRule"/>
</dbReference>
<dbReference type="GO" id="GO:0003684">
    <property type="term" value="F:damaged DNA binding"/>
    <property type="evidence" value="ECO:0007669"/>
    <property type="project" value="UniProtKB-UniRule"/>
</dbReference>
<evidence type="ECO:0000256" key="3">
    <source>
        <dbReference type="ARBA" id="ARBA00023204"/>
    </source>
</evidence>
<dbReference type="SMART" id="SM00213">
    <property type="entry name" value="UBQ"/>
    <property type="match status" value="1"/>
</dbReference>
<dbReference type="InterPro" id="IPR036353">
    <property type="entry name" value="XPC-bd_sf"/>
</dbReference>
<dbReference type="PANTHER" id="PTHR10621">
    <property type="entry name" value="UV EXCISION REPAIR PROTEIN RAD23"/>
    <property type="match status" value="1"/>
</dbReference>
<evidence type="ECO:0000256" key="1">
    <source>
        <dbReference type="ARBA" id="ARBA00022737"/>
    </source>
</evidence>
<feature type="domain" description="UBA" evidence="7">
    <location>
        <begin position="293"/>
        <end position="333"/>
    </location>
</feature>
<evidence type="ECO:0000256" key="4">
    <source>
        <dbReference type="ARBA" id="ARBA00023242"/>
    </source>
</evidence>
<dbReference type="InterPro" id="IPR000626">
    <property type="entry name" value="Ubiquitin-like_dom"/>
</dbReference>
<dbReference type="GO" id="GO:0043130">
    <property type="term" value="F:ubiquitin binding"/>
    <property type="evidence" value="ECO:0007669"/>
    <property type="project" value="UniProtKB-UniRule"/>
</dbReference>
<dbReference type="Pfam" id="PF00240">
    <property type="entry name" value="ubiquitin"/>
    <property type="match status" value="1"/>
</dbReference>
<evidence type="ECO:0000313" key="9">
    <source>
        <dbReference type="EMBL" id="GAU90347.1"/>
    </source>
</evidence>
<keyword evidence="10" id="KW-1185">Reference proteome</keyword>
<dbReference type="InterPro" id="IPR004806">
    <property type="entry name" value="Rad23"/>
</dbReference>
<dbReference type="FunFam" id="1.10.8.10:FF:000002">
    <property type="entry name" value="UV excision repair protein RAD23 homolog"/>
    <property type="match status" value="1"/>
</dbReference>
<feature type="domain" description="Ubiquitin-like" evidence="8">
    <location>
        <begin position="1"/>
        <end position="79"/>
    </location>
</feature>
<comment type="subcellular location">
    <subcellularLocation>
        <location evidence="5">Nucleus</location>
    </subcellularLocation>
    <subcellularLocation>
        <location evidence="5">Cytoplasm</location>
    </subcellularLocation>
</comment>
<evidence type="ECO:0000256" key="5">
    <source>
        <dbReference type="RuleBase" id="RU367049"/>
    </source>
</evidence>
<dbReference type="Pfam" id="PF00627">
    <property type="entry name" value="UBA"/>
    <property type="match status" value="2"/>
</dbReference>
<dbReference type="InterPro" id="IPR015940">
    <property type="entry name" value="UBA"/>
</dbReference>
<dbReference type="GO" id="GO:0006289">
    <property type="term" value="P:nucleotide-excision repair"/>
    <property type="evidence" value="ECO:0007669"/>
    <property type="project" value="UniProtKB-UniRule"/>
</dbReference>
<keyword evidence="4 5" id="KW-0539">Nucleus</keyword>
<comment type="caution">
    <text evidence="9">The sequence shown here is derived from an EMBL/GenBank/DDBJ whole genome shotgun (WGS) entry which is preliminary data.</text>
</comment>
<dbReference type="STRING" id="947166.A0A1D1USY8"/>
<dbReference type="PROSITE" id="PS50053">
    <property type="entry name" value="UBIQUITIN_2"/>
    <property type="match status" value="1"/>
</dbReference>
<feature type="domain" description="UBA" evidence="7">
    <location>
        <begin position="131"/>
        <end position="171"/>
    </location>
</feature>
<dbReference type="AlphaFoldDB" id="A0A1D1USY8"/>
<keyword evidence="3 5" id="KW-0234">DNA repair</keyword>
<reference evidence="9 10" key="1">
    <citation type="journal article" date="2016" name="Nat. Commun.">
        <title>Extremotolerant tardigrade genome and improved radiotolerance of human cultured cells by tardigrade-unique protein.</title>
        <authorList>
            <person name="Hashimoto T."/>
            <person name="Horikawa D.D."/>
            <person name="Saito Y."/>
            <person name="Kuwahara H."/>
            <person name="Kozuka-Hata H."/>
            <person name="Shin-I T."/>
            <person name="Minakuchi Y."/>
            <person name="Ohishi K."/>
            <person name="Motoyama A."/>
            <person name="Aizu T."/>
            <person name="Enomoto A."/>
            <person name="Kondo K."/>
            <person name="Tanaka S."/>
            <person name="Hara Y."/>
            <person name="Koshikawa S."/>
            <person name="Sagara H."/>
            <person name="Miura T."/>
            <person name="Yokobori S."/>
            <person name="Miyagawa K."/>
            <person name="Suzuki Y."/>
            <person name="Kubo T."/>
            <person name="Oyama M."/>
            <person name="Kohara Y."/>
            <person name="Fujiyama A."/>
            <person name="Arakawa K."/>
            <person name="Katayama T."/>
            <person name="Toyoda A."/>
            <person name="Kunieda T."/>
        </authorList>
    </citation>
    <scope>NUCLEOTIDE SEQUENCE [LARGE SCALE GENOMIC DNA]</scope>
    <source>
        <strain evidence="9 10">YOKOZUNA-1</strain>
    </source>
</reference>
<sequence>MKVSCRLLSQEKFEIEAEPSTTVEQFKAKIEEKKGKSFQADTLKLIYAGRVWDNNTSTLAEMNFSDSGFVVVMVNKPKAVPKTEPSTSAQTSSPIVTNIQPEQVPRPHAPSPAQQARSSVRPEAAFGLSPEEYESIVQNIVGMGYPRLDVERALRASFFNAERAVEYLLTGIPAEPGSLGSDQGEEGQGDRDALSFFRNSPQFREMRAMIQQDPSLLSRMLQDIGQSNPRLFQAIRDHQAEFIGMMNAPLPAESATPAAPSASPSAAVGGAAGTAQRPVAAGGVAAPAMRLSPEDREAVERLKSLGFLEAAVIEAYFACDKNEQHAANFLFAQMEEEGIG</sequence>
<dbReference type="OrthoDB" id="419317at2759"/>
<evidence type="ECO:0000313" key="10">
    <source>
        <dbReference type="Proteomes" id="UP000186922"/>
    </source>
</evidence>
<dbReference type="FunFam" id="1.10.8.10:FF:000003">
    <property type="entry name" value="UV excision repair protein RAD23 homolog"/>
    <property type="match status" value="1"/>
</dbReference>
<comment type="function">
    <text evidence="5">Multiubiquitin chain receptor involved in modulation of proteasomal degradation. Involved in nucleotide excision repair.</text>
</comment>
<dbReference type="Gene3D" id="3.10.20.90">
    <property type="entry name" value="Phosphatidylinositol 3-kinase Catalytic Subunit, Chain A, domain 1"/>
    <property type="match status" value="1"/>
</dbReference>
<organism evidence="9 10">
    <name type="scientific">Ramazzottius varieornatus</name>
    <name type="common">Water bear</name>
    <name type="synonym">Tardigrade</name>
    <dbReference type="NCBI Taxonomy" id="947166"/>
    <lineage>
        <taxon>Eukaryota</taxon>
        <taxon>Metazoa</taxon>
        <taxon>Ecdysozoa</taxon>
        <taxon>Tardigrada</taxon>
        <taxon>Eutardigrada</taxon>
        <taxon>Parachela</taxon>
        <taxon>Hypsibioidea</taxon>
        <taxon>Ramazzottiidae</taxon>
        <taxon>Ramazzottius</taxon>
    </lineage>
</organism>
<dbReference type="InterPro" id="IPR029071">
    <property type="entry name" value="Ubiquitin-like_domsf"/>
</dbReference>
<evidence type="ECO:0000256" key="2">
    <source>
        <dbReference type="ARBA" id="ARBA00022763"/>
    </source>
</evidence>
<gene>
    <name evidence="9" type="primary">RvY_02775-1</name>
    <name evidence="9" type="synonym">RvY_02775.1</name>
    <name evidence="9" type="ORF">RvY_02775</name>
</gene>
<dbReference type="CDD" id="cd01805">
    <property type="entry name" value="Ubl_Rad23"/>
    <property type="match status" value="1"/>
</dbReference>
<evidence type="ECO:0000256" key="6">
    <source>
        <dbReference type="SAM" id="MobiDB-lite"/>
    </source>
</evidence>
<dbReference type="FunFam" id="1.10.10.540:FF:000001">
    <property type="entry name" value="UV excision repair protein RAD23 B"/>
    <property type="match status" value="1"/>
</dbReference>
<proteinExistence type="inferred from homology"/>
<dbReference type="SUPFAM" id="SSF54236">
    <property type="entry name" value="Ubiquitin-like"/>
    <property type="match status" value="1"/>
</dbReference>
<dbReference type="Gene3D" id="1.10.10.540">
    <property type="entry name" value="XPC-binding domain"/>
    <property type="match status" value="1"/>
</dbReference>
<feature type="region of interest" description="Disordered" evidence="6">
    <location>
        <begin position="101"/>
        <end position="123"/>
    </location>
</feature>
<dbReference type="Pfam" id="PF09280">
    <property type="entry name" value="XPC-binding"/>
    <property type="match status" value="1"/>
</dbReference>